<evidence type="ECO:0000313" key="3">
    <source>
        <dbReference type="Proteomes" id="UP000324222"/>
    </source>
</evidence>
<reference evidence="2 3" key="1">
    <citation type="submission" date="2019-05" db="EMBL/GenBank/DDBJ databases">
        <title>Another draft genome of Portunus trituberculatus and its Hox gene families provides insights of decapod evolution.</title>
        <authorList>
            <person name="Jeong J.-H."/>
            <person name="Song I."/>
            <person name="Kim S."/>
            <person name="Choi T."/>
            <person name="Kim D."/>
            <person name="Ryu S."/>
            <person name="Kim W."/>
        </authorList>
    </citation>
    <scope>NUCLEOTIDE SEQUENCE [LARGE SCALE GENOMIC DNA]</scope>
    <source>
        <tissue evidence="2">Muscle</tissue>
    </source>
</reference>
<dbReference type="AlphaFoldDB" id="A0A5B7CMU2"/>
<gene>
    <name evidence="2" type="ORF">E2C01_003591</name>
</gene>
<organism evidence="2 3">
    <name type="scientific">Portunus trituberculatus</name>
    <name type="common">Swimming crab</name>
    <name type="synonym">Neptunus trituberculatus</name>
    <dbReference type="NCBI Taxonomy" id="210409"/>
    <lineage>
        <taxon>Eukaryota</taxon>
        <taxon>Metazoa</taxon>
        <taxon>Ecdysozoa</taxon>
        <taxon>Arthropoda</taxon>
        <taxon>Crustacea</taxon>
        <taxon>Multicrustacea</taxon>
        <taxon>Malacostraca</taxon>
        <taxon>Eumalacostraca</taxon>
        <taxon>Eucarida</taxon>
        <taxon>Decapoda</taxon>
        <taxon>Pleocyemata</taxon>
        <taxon>Brachyura</taxon>
        <taxon>Eubrachyura</taxon>
        <taxon>Portunoidea</taxon>
        <taxon>Portunidae</taxon>
        <taxon>Portuninae</taxon>
        <taxon>Portunus</taxon>
    </lineage>
</organism>
<accession>A0A5B7CMU2</accession>
<keyword evidence="3" id="KW-1185">Reference proteome</keyword>
<sequence length="118" mass="13074">MSIEKVGENIEGATVSSLRHLCFSEEKKMRFSRGEMAFYILKIRSNTVNVAQVNEEKVKGGFKTFWVATKRAVQPGDISGPLSSRGENNMHETPTSYNVSQVNPTPHCGTRTTALTSH</sequence>
<name>A0A5B7CMU2_PORTR</name>
<proteinExistence type="predicted"/>
<evidence type="ECO:0000256" key="1">
    <source>
        <dbReference type="SAM" id="MobiDB-lite"/>
    </source>
</evidence>
<dbReference type="Proteomes" id="UP000324222">
    <property type="component" value="Unassembled WGS sequence"/>
</dbReference>
<feature type="region of interest" description="Disordered" evidence="1">
    <location>
        <begin position="76"/>
        <end position="118"/>
    </location>
</feature>
<protein>
    <submittedName>
        <fullName evidence="2">Uncharacterized protein</fullName>
    </submittedName>
</protein>
<evidence type="ECO:0000313" key="2">
    <source>
        <dbReference type="EMBL" id="MPC10947.1"/>
    </source>
</evidence>
<comment type="caution">
    <text evidence="2">The sequence shown here is derived from an EMBL/GenBank/DDBJ whole genome shotgun (WGS) entry which is preliminary data.</text>
</comment>
<dbReference type="EMBL" id="VSRR010000137">
    <property type="protein sequence ID" value="MPC10947.1"/>
    <property type="molecule type" value="Genomic_DNA"/>
</dbReference>
<feature type="compositionally biased region" description="Polar residues" evidence="1">
    <location>
        <begin position="81"/>
        <end position="118"/>
    </location>
</feature>